<proteinExistence type="predicted"/>
<gene>
    <name evidence="1" type="ORF">DI536_09010</name>
</gene>
<dbReference type="EMBL" id="QFQP01000006">
    <property type="protein sequence ID" value="PZR14913.1"/>
    <property type="molecule type" value="Genomic_DNA"/>
</dbReference>
<name>A0A2W5TNL0_9BACT</name>
<protein>
    <submittedName>
        <fullName evidence="1">Uncharacterized protein</fullName>
    </submittedName>
</protein>
<dbReference type="Proteomes" id="UP000249061">
    <property type="component" value="Unassembled WGS sequence"/>
</dbReference>
<organism evidence="1 2">
    <name type="scientific">Archangium gephyra</name>
    <dbReference type="NCBI Taxonomy" id="48"/>
    <lineage>
        <taxon>Bacteria</taxon>
        <taxon>Pseudomonadati</taxon>
        <taxon>Myxococcota</taxon>
        <taxon>Myxococcia</taxon>
        <taxon>Myxococcales</taxon>
        <taxon>Cystobacterineae</taxon>
        <taxon>Archangiaceae</taxon>
        <taxon>Archangium</taxon>
    </lineage>
</organism>
<evidence type="ECO:0000313" key="1">
    <source>
        <dbReference type="EMBL" id="PZR14913.1"/>
    </source>
</evidence>
<accession>A0A2W5TNL0</accession>
<reference evidence="1 2" key="1">
    <citation type="submission" date="2017-08" db="EMBL/GenBank/DDBJ databases">
        <title>Infants hospitalized years apart are colonized by the same room-sourced microbial strains.</title>
        <authorList>
            <person name="Brooks B."/>
            <person name="Olm M.R."/>
            <person name="Firek B.A."/>
            <person name="Baker R."/>
            <person name="Thomas B.C."/>
            <person name="Morowitz M.J."/>
            <person name="Banfield J.F."/>
        </authorList>
    </citation>
    <scope>NUCLEOTIDE SEQUENCE [LARGE SCALE GENOMIC DNA]</scope>
    <source>
        <strain evidence="1">S2_003_000_R2_14</strain>
    </source>
</reference>
<comment type="caution">
    <text evidence="1">The sequence shown here is derived from an EMBL/GenBank/DDBJ whole genome shotgun (WGS) entry which is preliminary data.</text>
</comment>
<sequence length="206" mass="23374">MTEGEVVERLRVLIRSVAERRTREPNEPIDFTDEVQVSFLDDRSERTVEASLHSSLPGLCTRDVALVDRRVVEVRSVREVLTVSDERLLEVTSQPSMDALLASLLLELQEERLDARLLEAQHRVLDVLMERCGASNHDEVLKRVAEEHELEVDLRAFARDTSWSVPGEVAAQVTWRAAVIDFVMRKATVRIGARRAMVSHLAARAR</sequence>
<evidence type="ECO:0000313" key="2">
    <source>
        <dbReference type="Proteomes" id="UP000249061"/>
    </source>
</evidence>
<dbReference type="AlphaFoldDB" id="A0A2W5TNL0"/>